<dbReference type="Proteomes" id="UP000283497">
    <property type="component" value="Unassembled WGS sequence"/>
</dbReference>
<sequence>MQDYQILLDAVRQNFADVASRYRVHEKQADICAERYKRIETINIFVAILTFCGVLFLIIEPDKNYLWIKIATSILTVIMVAIAAYFKSSDLKILEKQHRETAGKFLAFKNHLEQIIADIHIRRRAILDIEIEYKRMMECLNELYAIVPVAYDKVLEKRYGICNGEKRSIYTEAEIDALLPPALKGQVEN</sequence>
<keyword evidence="1" id="KW-0472">Membrane</keyword>
<accession>A0A415G3I8</accession>
<evidence type="ECO:0000256" key="1">
    <source>
        <dbReference type="SAM" id="Phobius"/>
    </source>
</evidence>
<keyword evidence="1" id="KW-1133">Transmembrane helix</keyword>
<protein>
    <submittedName>
        <fullName evidence="3">SLATT domain-containing protein</fullName>
    </submittedName>
</protein>
<organism evidence="3 4">
    <name type="scientific">Anaerobutyricum hallii</name>
    <dbReference type="NCBI Taxonomy" id="39488"/>
    <lineage>
        <taxon>Bacteria</taxon>
        <taxon>Bacillati</taxon>
        <taxon>Bacillota</taxon>
        <taxon>Clostridia</taxon>
        <taxon>Lachnospirales</taxon>
        <taxon>Lachnospiraceae</taxon>
        <taxon>Anaerobutyricum</taxon>
    </lineage>
</organism>
<feature type="domain" description="SMODS and SLOG-associating 2TM effector" evidence="2">
    <location>
        <begin position="8"/>
        <end position="148"/>
    </location>
</feature>
<name>A0A415G3I8_9FIRM</name>
<dbReference type="InterPro" id="IPR040811">
    <property type="entry name" value="SLATT_4"/>
</dbReference>
<feature type="transmembrane region" description="Helical" evidence="1">
    <location>
        <begin position="65"/>
        <end position="86"/>
    </location>
</feature>
<feature type="transmembrane region" description="Helical" evidence="1">
    <location>
        <begin position="42"/>
        <end position="59"/>
    </location>
</feature>
<dbReference type="EMBL" id="QRNJ01000089">
    <property type="protein sequence ID" value="RHK33581.1"/>
    <property type="molecule type" value="Genomic_DNA"/>
</dbReference>
<gene>
    <name evidence="3" type="ORF">DW068_15555</name>
</gene>
<dbReference type="NCBIfam" id="NF033632">
    <property type="entry name" value="SLATT_4"/>
    <property type="match status" value="1"/>
</dbReference>
<evidence type="ECO:0000313" key="4">
    <source>
        <dbReference type="Proteomes" id="UP000283497"/>
    </source>
</evidence>
<dbReference type="RefSeq" id="WP_118315260.1">
    <property type="nucleotide sequence ID" value="NZ_QRNJ01000089.1"/>
</dbReference>
<evidence type="ECO:0000259" key="2">
    <source>
        <dbReference type="Pfam" id="PF18186"/>
    </source>
</evidence>
<reference evidence="3 4" key="1">
    <citation type="submission" date="2018-08" db="EMBL/GenBank/DDBJ databases">
        <title>A genome reference for cultivated species of the human gut microbiota.</title>
        <authorList>
            <person name="Zou Y."/>
            <person name="Xue W."/>
            <person name="Luo G."/>
        </authorList>
    </citation>
    <scope>NUCLEOTIDE SEQUENCE [LARGE SCALE GENOMIC DNA]</scope>
    <source>
        <strain evidence="3 4">AF45-14BH</strain>
    </source>
</reference>
<proteinExistence type="predicted"/>
<comment type="caution">
    <text evidence="3">The sequence shown here is derived from an EMBL/GenBank/DDBJ whole genome shotgun (WGS) entry which is preliminary data.</text>
</comment>
<keyword evidence="1" id="KW-0812">Transmembrane</keyword>
<dbReference type="Pfam" id="PF18186">
    <property type="entry name" value="SLATT_4"/>
    <property type="match status" value="1"/>
</dbReference>
<dbReference type="AlphaFoldDB" id="A0A415G3I8"/>
<evidence type="ECO:0000313" key="3">
    <source>
        <dbReference type="EMBL" id="RHK33581.1"/>
    </source>
</evidence>